<dbReference type="CDD" id="cd00038">
    <property type="entry name" value="CAP_ED"/>
    <property type="match status" value="1"/>
</dbReference>
<dbReference type="Gene3D" id="2.60.120.10">
    <property type="entry name" value="Jelly Rolls"/>
    <property type="match status" value="1"/>
</dbReference>
<name>A0A2U2PHJ5_9SPHI</name>
<dbReference type="AlphaFoldDB" id="A0A2U2PHJ5"/>
<dbReference type="Pfam" id="PF00027">
    <property type="entry name" value="cNMP_binding"/>
    <property type="match status" value="1"/>
</dbReference>
<evidence type="ECO:0000313" key="2">
    <source>
        <dbReference type="EMBL" id="PWG80888.1"/>
    </source>
</evidence>
<dbReference type="InterPro" id="IPR018490">
    <property type="entry name" value="cNMP-bd_dom_sf"/>
</dbReference>
<proteinExistence type="predicted"/>
<dbReference type="Proteomes" id="UP000245647">
    <property type="component" value="Unassembled WGS sequence"/>
</dbReference>
<comment type="caution">
    <text evidence="2">The sequence shown here is derived from an EMBL/GenBank/DDBJ whole genome shotgun (WGS) entry which is preliminary data.</text>
</comment>
<dbReference type="OrthoDB" id="9152304at2"/>
<keyword evidence="3" id="KW-1185">Reference proteome</keyword>
<protein>
    <recommendedName>
        <fullName evidence="1">Cyclic nucleotide-binding domain-containing protein</fullName>
    </recommendedName>
</protein>
<dbReference type="EMBL" id="QEAS01000007">
    <property type="protein sequence ID" value="PWG80888.1"/>
    <property type="molecule type" value="Genomic_DNA"/>
</dbReference>
<accession>A0A2U2PHJ5</accession>
<dbReference type="RefSeq" id="WP_109415743.1">
    <property type="nucleotide sequence ID" value="NZ_QEAS01000007.1"/>
</dbReference>
<evidence type="ECO:0000259" key="1">
    <source>
        <dbReference type="Pfam" id="PF00027"/>
    </source>
</evidence>
<dbReference type="SUPFAM" id="SSF51206">
    <property type="entry name" value="cAMP-binding domain-like"/>
    <property type="match status" value="1"/>
</dbReference>
<sequence>MNTEVTLILEHIGKHIHLTGDEQDYFVNLLQAGKVKKRQFILKEGMICKHSSFVNKGCLRGFTLDKNGFEHVLNFAPPGWWIGDMYSMITQKPGVMNIQALEDTDILQLSKVNQEILCTKVPKFEHFFRVITENSLVSTYQRLTESLSFTAEERYLNFCKKYPMLIQTLPQKQIASYLGITPEFLSKMKKGLLKKR</sequence>
<gene>
    <name evidence="2" type="ORF">DDR33_10595</name>
</gene>
<evidence type="ECO:0000313" key="3">
    <source>
        <dbReference type="Proteomes" id="UP000245647"/>
    </source>
</evidence>
<feature type="domain" description="Cyclic nucleotide-binding" evidence="1">
    <location>
        <begin position="34"/>
        <end position="112"/>
    </location>
</feature>
<dbReference type="InterPro" id="IPR014710">
    <property type="entry name" value="RmlC-like_jellyroll"/>
</dbReference>
<organism evidence="2 3">
    <name type="scientific">Pararcticibacter amylolyticus</name>
    <dbReference type="NCBI Taxonomy" id="2173175"/>
    <lineage>
        <taxon>Bacteria</taxon>
        <taxon>Pseudomonadati</taxon>
        <taxon>Bacteroidota</taxon>
        <taxon>Sphingobacteriia</taxon>
        <taxon>Sphingobacteriales</taxon>
        <taxon>Sphingobacteriaceae</taxon>
        <taxon>Pararcticibacter</taxon>
    </lineage>
</organism>
<reference evidence="2 3" key="1">
    <citation type="submission" date="2018-04" db="EMBL/GenBank/DDBJ databases">
        <title>Pedobacter chongqingensis sp. nov., isolated from a rottenly hemp rope.</title>
        <authorList>
            <person name="Cai Y."/>
        </authorList>
    </citation>
    <scope>NUCLEOTIDE SEQUENCE [LARGE SCALE GENOMIC DNA]</scope>
    <source>
        <strain evidence="2 3">FJ4-8</strain>
    </source>
</reference>
<dbReference type="InterPro" id="IPR000595">
    <property type="entry name" value="cNMP-bd_dom"/>
</dbReference>